<protein>
    <recommendedName>
        <fullName evidence="4">Unique cartilage matrix-associated protein</fullName>
    </recommendedName>
</protein>
<dbReference type="GO" id="GO:0045667">
    <property type="term" value="P:regulation of osteoblast differentiation"/>
    <property type="evidence" value="ECO:0007669"/>
    <property type="project" value="InterPro"/>
</dbReference>
<dbReference type="PANTHER" id="PTHR28647:SF2">
    <property type="entry name" value="UNIQUE CARTILAGE MATRIX-ASSOCIATED PROTEIN"/>
    <property type="match status" value="1"/>
</dbReference>
<dbReference type="OrthoDB" id="8907123at2759"/>
<dbReference type="AlphaFoldDB" id="A0A3B3SVL4"/>
<dbReference type="GO" id="GO:0048706">
    <property type="term" value="P:embryonic skeletal system development"/>
    <property type="evidence" value="ECO:0007669"/>
    <property type="project" value="TreeGrafter"/>
</dbReference>
<evidence type="ECO:0000256" key="8">
    <source>
        <dbReference type="ARBA" id="ARBA00022729"/>
    </source>
</evidence>
<dbReference type="GO" id="GO:0031012">
    <property type="term" value="C:extracellular matrix"/>
    <property type="evidence" value="ECO:0007669"/>
    <property type="project" value="TreeGrafter"/>
</dbReference>
<evidence type="ECO:0000313" key="12">
    <source>
        <dbReference type="Ensembl" id="ENSPKIP00000034293.1"/>
    </source>
</evidence>
<dbReference type="Proteomes" id="UP000261540">
    <property type="component" value="Unplaced"/>
</dbReference>
<comment type="similarity">
    <text evidence="3">Belongs to the UCMA family.</text>
</comment>
<accession>A0A3B3SVL4</accession>
<sequence length="139" mass="16655">MTRTLAVLLSLLAALIVMAFSNGVQGAAVSTDQKDVKATEPQEHASRVFVSGSDASSFFKRRSQRSIKSQYELNVEQRQRLAADEQRREYREEQRNEYENYVEEVRDEQEERTREKTEQWREFHYDGLYRWYQYTRHHV</sequence>
<evidence type="ECO:0000313" key="13">
    <source>
        <dbReference type="Proteomes" id="UP000261540"/>
    </source>
</evidence>
<comment type="subcellular location">
    <subcellularLocation>
        <location evidence="2">Secreted</location>
        <location evidence="2">Extracellular space</location>
        <location evidence="2">Extracellular matrix</location>
    </subcellularLocation>
</comment>
<evidence type="ECO:0000256" key="10">
    <source>
        <dbReference type="SAM" id="Coils"/>
    </source>
</evidence>
<comment type="function">
    <text evidence="1">May be involved in the negative control of osteogenic differentiation of osteochondrogenic precursor cells in peripheral zones of fetal cartilage and at the cartilage-bone interface.</text>
</comment>
<keyword evidence="9 10" id="KW-0175">Coiled coil</keyword>
<evidence type="ECO:0000256" key="6">
    <source>
        <dbReference type="ARBA" id="ARBA00022530"/>
    </source>
</evidence>
<reference evidence="12" key="2">
    <citation type="submission" date="2025-09" db="UniProtKB">
        <authorList>
            <consortium name="Ensembl"/>
        </authorList>
    </citation>
    <scope>IDENTIFICATION</scope>
</reference>
<evidence type="ECO:0000256" key="3">
    <source>
        <dbReference type="ARBA" id="ARBA00011000"/>
    </source>
</evidence>
<feature type="signal peptide" evidence="11">
    <location>
        <begin position="1"/>
        <end position="26"/>
    </location>
</feature>
<evidence type="ECO:0000256" key="9">
    <source>
        <dbReference type="ARBA" id="ARBA00023054"/>
    </source>
</evidence>
<keyword evidence="8 11" id="KW-0732">Signal</keyword>
<feature type="chain" id="PRO_5017481277" description="Unique cartilage matrix-associated protein" evidence="11">
    <location>
        <begin position="27"/>
        <end position="139"/>
    </location>
</feature>
<dbReference type="Pfam" id="PF17085">
    <property type="entry name" value="UCMA"/>
    <property type="match status" value="1"/>
</dbReference>
<dbReference type="Ensembl" id="ENSPKIT00000015200.1">
    <property type="protein sequence ID" value="ENSPKIP00000034293.1"/>
    <property type="gene ID" value="ENSPKIG00000013686.1"/>
</dbReference>
<keyword evidence="7" id="KW-0765">Sulfation</keyword>
<dbReference type="STRING" id="1676925.ENSPKIP00000034293"/>
<proteinExistence type="inferred from homology"/>
<name>A0A3B3SVL4_9TELE</name>
<keyword evidence="6" id="KW-0272">Extracellular matrix</keyword>
<keyword evidence="5" id="KW-0964">Secreted</keyword>
<evidence type="ECO:0000256" key="2">
    <source>
        <dbReference type="ARBA" id="ARBA00004498"/>
    </source>
</evidence>
<keyword evidence="13" id="KW-1185">Reference proteome</keyword>
<evidence type="ECO:0000256" key="11">
    <source>
        <dbReference type="SAM" id="SignalP"/>
    </source>
</evidence>
<feature type="coiled-coil region" evidence="10">
    <location>
        <begin position="73"/>
        <end position="118"/>
    </location>
</feature>
<reference evidence="12" key="1">
    <citation type="submission" date="2025-08" db="UniProtKB">
        <authorList>
            <consortium name="Ensembl"/>
        </authorList>
    </citation>
    <scope>IDENTIFICATION</scope>
</reference>
<evidence type="ECO:0000256" key="5">
    <source>
        <dbReference type="ARBA" id="ARBA00022525"/>
    </source>
</evidence>
<evidence type="ECO:0000256" key="7">
    <source>
        <dbReference type="ARBA" id="ARBA00022641"/>
    </source>
</evidence>
<evidence type="ECO:0000256" key="4">
    <source>
        <dbReference type="ARBA" id="ARBA00013765"/>
    </source>
</evidence>
<dbReference type="InterPro" id="IPR031386">
    <property type="entry name" value="UCMA"/>
</dbReference>
<dbReference type="PANTHER" id="PTHR28647">
    <property type="entry name" value="UNIQUE CARTILAGE MATRIX-ASSOCIATED PROTEIN"/>
    <property type="match status" value="1"/>
</dbReference>
<dbReference type="GeneTree" id="ENSGT00390000011492"/>
<organism evidence="12 13">
    <name type="scientific">Paramormyrops kingsleyae</name>
    <dbReference type="NCBI Taxonomy" id="1676925"/>
    <lineage>
        <taxon>Eukaryota</taxon>
        <taxon>Metazoa</taxon>
        <taxon>Chordata</taxon>
        <taxon>Craniata</taxon>
        <taxon>Vertebrata</taxon>
        <taxon>Euteleostomi</taxon>
        <taxon>Actinopterygii</taxon>
        <taxon>Neopterygii</taxon>
        <taxon>Teleostei</taxon>
        <taxon>Osteoglossocephala</taxon>
        <taxon>Osteoglossomorpha</taxon>
        <taxon>Osteoglossiformes</taxon>
        <taxon>Mormyridae</taxon>
        <taxon>Paramormyrops</taxon>
    </lineage>
</organism>
<evidence type="ECO:0000256" key="1">
    <source>
        <dbReference type="ARBA" id="ARBA00002111"/>
    </source>
</evidence>